<organism evidence="6 7">
    <name type="scientific">Nocardia rhizosphaerae</name>
    <dbReference type="NCBI Taxonomy" id="1691571"/>
    <lineage>
        <taxon>Bacteria</taxon>
        <taxon>Bacillati</taxon>
        <taxon>Actinomycetota</taxon>
        <taxon>Actinomycetes</taxon>
        <taxon>Mycobacteriales</taxon>
        <taxon>Nocardiaceae</taxon>
        <taxon>Nocardia</taxon>
    </lineage>
</organism>
<dbReference type="EMBL" id="JBHSBA010000015">
    <property type="protein sequence ID" value="MFC4128679.1"/>
    <property type="molecule type" value="Genomic_DNA"/>
</dbReference>
<reference evidence="7" key="1">
    <citation type="journal article" date="2019" name="Int. J. Syst. Evol. Microbiol.">
        <title>The Global Catalogue of Microorganisms (GCM) 10K type strain sequencing project: providing services to taxonomists for standard genome sequencing and annotation.</title>
        <authorList>
            <consortium name="The Broad Institute Genomics Platform"/>
            <consortium name="The Broad Institute Genome Sequencing Center for Infectious Disease"/>
            <person name="Wu L."/>
            <person name="Ma J."/>
        </authorList>
    </citation>
    <scope>NUCLEOTIDE SEQUENCE [LARGE SCALE GENOMIC DNA]</scope>
    <source>
        <strain evidence="7">CGMCC 4.7204</strain>
    </source>
</reference>
<comment type="similarity">
    <text evidence="5">Belongs to the creatininase superfamily.</text>
</comment>
<proteinExistence type="inferred from homology"/>
<dbReference type="InterPro" id="IPR003785">
    <property type="entry name" value="Creatininase/forma_Hydrolase"/>
</dbReference>
<keyword evidence="2" id="KW-0479">Metal-binding</keyword>
<evidence type="ECO:0000256" key="2">
    <source>
        <dbReference type="ARBA" id="ARBA00022723"/>
    </source>
</evidence>
<dbReference type="NCBIfam" id="TIGR03964">
    <property type="entry name" value="mycofact_creat"/>
    <property type="match status" value="1"/>
</dbReference>
<accession>A0ABV8LEC2</accession>
<evidence type="ECO:0000256" key="4">
    <source>
        <dbReference type="ARBA" id="ARBA00022833"/>
    </source>
</evidence>
<dbReference type="InterPro" id="IPR024087">
    <property type="entry name" value="Creatininase-like_sf"/>
</dbReference>
<comment type="cofactor">
    <cofactor evidence="1">
        <name>Zn(2+)</name>
        <dbReference type="ChEBI" id="CHEBI:29105"/>
    </cofactor>
</comment>
<evidence type="ECO:0000313" key="7">
    <source>
        <dbReference type="Proteomes" id="UP001595767"/>
    </source>
</evidence>
<sequence>MFVAHLTWPEAGACAATGVTLLIPLGATEQHGPHLPLSTDTDIAAAVCAGAATERAGLLVAPAVPYGASGEHAGFAGTLSIGQAALELLVVELCRSAAETFSRIVLVNGHGGNVETLRRAVALLRAESRDVRLFSPGYSGDPHAGRTETAIQLALSPERVRTELAEPGDRRPLPELLPLLRAGGVRAVSPNGILGDPTGADADEGAALLRAATTALLADLGRWWPQDHEEGPHR</sequence>
<name>A0ABV8LEC2_9NOCA</name>
<keyword evidence="4" id="KW-0862">Zinc</keyword>
<protein>
    <submittedName>
        <fullName evidence="6">Mycofactocin biosynthesis peptidyl-dipeptidase MftE</fullName>
    </submittedName>
</protein>
<dbReference type="RefSeq" id="WP_378554454.1">
    <property type="nucleotide sequence ID" value="NZ_JBHSBA010000015.1"/>
</dbReference>
<dbReference type="Pfam" id="PF02633">
    <property type="entry name" value="Creatininase"/>
    <property type="match status" value="1"/>
</dbReference>
<keyword evidence="7" id="KW-1185">Reference proteome</keyword>
<evidence type="ECO:0000256" key="5">
    <source>
        <dbReference type="ARBA" id="ARBA00024029"/>
    </source>
</evidence>
<comment type="caution">
    <text evidence="6">The sequence shown here is derived from an EMBL/GenBank/DDBJ whole genome shotgun (WGS) entry which is preliminary data.</text>
</comment>
<dbReference type="InterPro" id="IPR023871">
    <property type="entry name" value="MftE"/>
</dbReference>
<dbReference type="SUPFAM" id="SSF102215">
    <property type="entry name" value="Creatininase"/>
    <property type="match status" value="1"/>
</dbReference>
<dbReference type="PANTHER" id="PTHR35005">
    <property type="entry name" value="3-DEHYDRO-SCYLLO-INOSOSE HYDROLASE"/>
    <property type="match status" value="1"/>
</dbReference>
<evidence type="ECO:0000313" key="6">
    <source>
        <dbReference type="EMBL" id="MFC4128679.1"/>
    </source>
</evidence>
<keyword evidence="3" id="KW-0378">Hydrolase</keyword>
<evidence type="ECO:0000256" key="1">
    <source>
        <dbReference type="ARBA" id="ARBA00001947"/>
    </source>
</evidence>
<dbReference type="Proteomes" id="UP001595767">
    <property type="component" value="Unassembled WGS sequence"/>
</dbReference>
<evidence type="ECO:0000256" key="3">
    <source>
        <dbReference type="ARBA" id="ARBA00022801"/>
    </source>
</evidence>
<gene>
    <name evidence="6" type="primary">mftE</name>
    <name evidence="6" type="ORF">ACFOW8_27490</name>
</gene>
<dbReference type="Gene3D" id="3.40.50.10310">
    <property type="entry name" value="Creatininase"/>
    <property type="match status" value="1"/>
</dbReference>
<dbReference type="PANTHER" id="PTHR35005:SF1">
    <property type="entry name" value="2-AMINO-5-FORMYLAMINO-6-RIBOSYLAMINOPYRIMIDIN-4(3H)-ONE 5'-MONOPHOSPHATE DEFORMYLASE"/>
    <property type="match status" value="1"/>
</dbReference>